<sequence length="46" mass="5650">MINRYQQVNNSNYHYEQKHHHISKLTTMMRFREQVVLISIRCSNSN</sequence>
<organism evidence="1">
    <name type="scientific">Arundo donax</name>
    <name type="common">Giant reed</name>
    <name type="synonym">Donax arundinaceus</name>
    <dbReference type="NCBI Taxonomy" id="35708"/>
    <lineage>
        <taxon>Eukaryota</taxon>
        <taxon>Viridiplantae</taxon>
        <taxon>Streptophyta</taxon>
        <taxon>Embryophyta</taxon>
        <taxon>Tracheophyta</taxon>
        <taxon>Spermatophyta</taxon>
        <taxon>Magnoliopsida</taxon>
        <taxon>Liliopsida</taxon>
        <taxon>Poales</taxon>
        <taxon>Poaceae</taxon>
        <taxon>PACMAD clade</taxon>
        <taxon>Arundinoideae</taxon>
        <taxon>Arundineae</taxon>
        <taxon>Arundo</taxon>
    </lineage>
</organism>
<dbReference type="EMBL" id="GBRH01234252">
    <property type="protein sequence ID" value="JAD63643.1"/>
    <property type="molecule type" value="Transcribed_RNA"/>
</dbReference>
<name>A0A0A9BNC8_ARUDO</name>
<evidence type="ECO:0000313" key="1">
    <source>
        <dbReference type="EMBL" id="JAD63643.1"/>
    </source>
</evidence>
<reference evidence="1" key="2">
    <citation type="journal article" date="2015" name="Data Brief">
        <title>Shoot transcriptome of the giant reed, Arundo donax.</title>
        <authorList>
            <person name="Barrero R.A."/>
            <person name="Guerrero F.D."/>
            <person name="Moolhuijzen P."/>
            <person name="Goolsby J.A."/>
            <person name="Tidwell J."/>
            <person name="Bellgard S.E."/>
            <person name="Bellgard M.I."/>
        </authorList>
    </citation>
    <scope>NUCLEOTIDE SEQUENCE</scope>
    <source>
        <tissue evidence="1">Shoot tissue taken approximately 20 cm above the soil surface</tissue>
    </source>
</reference>
<dbReference type="AlphaFoldDB" id="A0A0A9BNC8"/>
<protein>
    <submittedName>
        <fullName evidence="1">Uncharacterized protein</fullName>
    </submittedName>
</protein>
<accession>A0A0A9BNC8</accession>
<proteinExistence type="predicted"/>
<reference evidence="1" key="1">
    <citation type="submission" date="2014-09" db="EMBL/GenBank/DDBJ databases">
        <authorList>
            <person name="Magalhaes I.L.F."/>
            <person name="Oliveira U."/>
            <person name="Santos F.R."/>
            <person name="Vidigal T.H.D.A."/>
            <person name="Brescovit A.D."/>
            <person name="Santos A.J."/>
        </authorList>
    </citation>
    <scope>NUCLEOTIDE SEQUENCE</scope>
    <source>
        <tissue evidence="1">Shoot tissue taken approximately 20 cm above the soil surface</tissue>
    </source>
</reference>